<dbReference type="PANTHER" id="PTHR11574:SF0">
    <property type="entry name" value="KIT LIGAND"/>
    <property type="match status" value="1"/>
</dbReference>
<evidence type="ECO:0000256" key="11">
    <source>
        <dbReference type="ARBA" id="ARBA00022692"/>
    </source>
</evidence>
<evidence type="ECO:0000256" key="25">
    <source>
        <dbReference type="SAM" id="Phobius"/>
    </source>
</evidence>
<reference evidence="26" key="1">
    <citation type="submission" date="2025-08" db="UniProtKB">
        <authorList>
            <consortium name="Ensembl"/>
        </authorList>
    </citation>
    <scope>IDENTIFICATION</scope>
</reference>
<evidence type="ECO:0000256" key="7">
    <source>
        <dbReference type="ARBA" id="ARBA00017304"/>
    </source>
</evidence>
<evidence type="ECO:0000256" key="9">
    <source>
        <dbReference type="ARBA" id="ARBA00022490"/>
    </source>
</evidence>
<sequence length="292" mass="32475">MFHMREVKIGESICVLVLLFSGLVTCSGVFGSPLTDDVATLETLSENIPSDYRIPIRFITKDVGGACWLYVNLYHVESSLKTLARKFGNLSTNKANITIFITMLEGFRFTLDNEELEVTMQTFECHYRKGKWATRRYFNHVKEVLTAAGSMLGKFNDCTPPPCKTLPAPPFTPGQSRQQNGMNGAIHGLLALLIIPSMALLVLTLRMVFRRSHCCGQRMHEVSLNEPHDGAEESVTEPHSRAAQGHPNSSSSSLQDSCAQEPVDINAFQQRCLQLLRATLTGRLLLSLQMAE</sequence>
<keyword evidence="19" id="KW-0206">Cytoskeleton</keyword>
<dbReference type="GO" id="GO:0008083">
    <property type="term" value="F:growth factor activity"/>
    <property type="evidence" value="ECO:0007669"/>
    <property type="project" value="UniProtKB-KW"/>
</dbReference>
<proteinExistence type="inferred from homology"/>
<dbReference type="GO" id="GO:0005856">
    <property type="term" value="C:cytoskeleton"/>
    <property type="evidence" value="ECO:0007669"/>
    <property type="project" value="UniProtKB-SubCell"/>
</dbReference>
<keyword evidence="18" id="KW-0325">Glycoprotein</keyword>
<keyword evidence="20" id="KW-0966">Cell projection</keyword>
<keyword evidence="10" id="KW-0964">Secreted</keyword>
<evidence type="ECO:0000256" key="19">
    <source>
        <dbReference type="ARBA" id="ARBA00023212"/>
    </source>
</evidence>
<evidence type="ECO:0000256" key="8">
    <source>
        <dbReference type="ARBA" id="ARBA00022475"/>
    </source>
</evidence>
<feature type="compositionally biased region" description="Basic and acidic residues" evidence="24">
    <location>
        <begin position="221"/>
        <end position="240"/>
    </location>
</feature>
<evidence type="ECO:0000256" key="16">
    <source>
        <dbReference type="ARBA" id="ARBA00023136"/>
    </source>
</evidence>
<dbReference type="Gene3D" id="1.20.1250.10">
    <property type="match status" value="1"/>
</dbReference>
<accession>A0A9J8B9B1</accession>
<dbReference type="GO" id="GO:0030175">
    <property type="term" value="C:filopodium"/>
    <property type="evidence" value="ECO:0007669"/>
    <property type="project" value="UniProtKB-SubCell"/>
</dbReference>
<reference evidence="26" key="2">
    <citation type="submission" date="2025-09" db="UniProtKB">
        <authorList>
            <consortium name="Ensembl"/>
        </authorList>
    </citation>
    <scope>IDENTIFICATION</scope>
</reference>
<evidence type="ECO:0000313" key="27">
    <source>
        <dbReference type="Proteomes" id="UP001108240"/>
    </source>
</evidence>
<keyword evidence="13" id="KW-0130">Cell adhesion</keyword>
<dbReference type="GO" id="GO:0005125">
    <property type="term" value="F:cytokine activity"/>
    <property type="evidence" value="ECO:0007669"/>
    <property type="project" value="TreeGrafter"/>
</dbReference>
<keyword evidence="17" id="KW-1015">Disulfide bond</keyword>
<evidence type="ECO:0000256" key="12">
    <source>
        <dbReference type="ARBA" id="ARBA00022729"/>
    </source>
</evidence>
<dbReference type="GO" id="GO:0005576">
    <property type="term" value="C:extracellular region"/>
    <property type="evidence" value="ECO:0007669"/>
    <property type="project" value="UniProtKB-SubCell"/>
</dbReference>
<keyword evidence="8" id="KW-1003">Cell membrane</keyword>
<dbReference type="SUPFAM" id="SSF47266">
    <property type="entry name" value="4-helical cytokines"/>
    <property type="match status" value="1"/>
</dbReference>
<keyword evidence="16 25" id="KW-0472">Membrane</keyword>
<evidence type="ECO:0000256" key="15">
    <source>
        <dbReference type="ARBA" id="ARBA00023030"/>
    </source>
</evidence>
<dbReference type="GO" id="GO:0005886">
    <property type="term" value="C:plasma membrane"/>
    <property type="evidence" value="ECO:0007669"/>
    <property type="project" value="UniProtKB-SubCell"/>
</dbReference>
<comment type="subcellular location">
    <subcellularLocation>
        <location evidence="2">Cell membrane</location>
        <topology evidence="2">Single-pass type I membrane protein</topology>
    </subcellularLocation>
    <subcellularLocation>
        <location evidence="3">Cell projection</location>
        <location evidence="3">Filopodium</location>
    </subcellularLocation>
    <subcellularLocation>
        <location evidence="4">Cell projection</location>
        <location evidence="4">Lamellipodium</location>
    </subcellularLocation>
    <subcellularLocation>
        <location evidence="1">Cytoplasm</location>
        <location evidence="1">Cytoskeleton</location>
    </subcellularLocation>
    <subcellularLocation>
        <location evidence="5">Secreted</location>
    </subcellularLocation>
</comment>
<evidence type="ECO:0000256" key="21">
    <source>
        <dbReference type="ARBA" id="ARBA00030364"/>
    </source>
</evidence>
<keyword evidence="12" id="KW-0732">Signal</keyword>
<evidence type="ECO:0000256" key="14">
    <source>
        <dbReference type="ARBA" id="ARBA00022989"/>
    </source>
</evidence>
<name>A0A9J8B9B1_CYPCA</name>
<dbReference type="GO" id="GO:0008284">
    <property type="term" value="P:positive regulation of cell population proliferation"/>
    <property type="evidence" value="ECO:0007669"/>
    <property type="project" value="TreeGrafter"/>
</dbReference>
<dbReference type="Ensembl" id="ENSCCRT00000178664.1">
    <property type="protein sequence ID" value="ENSCCRP00000153617.1"/>
    <property type="gene ID" value="ENSCCRG00000062907.1"/>
</dbReference>
<evidence type="ECO:0000256" key="5">
    <source>
        <dbReference type="ARBA" id="ARBA00004613"/>
    </source>
</evidence>
<evidence type="ECO:0000256" key="22">
    <source>
        <dbReference type="ARBA" id="ARBA00032898"/>
    </source>
</evidence>
<keyword evidence="14 25" id="KW-1133">Transmembrane helix</keyword>
<evidence type="ECO:0000256" key="18">
    <source>
        <dbReference type="ARBA" id="ARBA00023180"/>
    </source>
</evidence>
<protein>
    <recommendedName>
        <fullName evidence="7">Kit ligand</fullName>
    </recommendedName>
    <alternativeName>
        <fullName evidence="21">Mast cell growth factor</fullName>
    </alternativeName>
    <alternativeName>
        <fullName evidence="23">Stem cell factor</fullName>
    </alternativeName>
    <alternativeName>
        <fullName evidence="22">c-Kit ligand</fullName>
    </alternativeName>
</protein>
<evidence type="ECO:0000313" key="26">
    <source>
        <dbReference type="Ensembl" id="ENSCCRP00000153617.1"/>
    </source>
</evidence>
<evidence type="ECO:0000256" key="23">
    <source>
        <dbReference type="ARBA" id="ARBA00033123"/>
    </source>
</evidence>
<dbReference type="GO" id="GO:0005173">
    <property type="term" value="F:stem cell factor receptor binding"/>
    <property type="evidence" value="ECO:0007669"/>
    <property type="project" value="InterPro"/>
</dbReference>
<evidence type="ECO:0000256" key="24">
    <source>
        <dbReference type="SAM" id="MobiDB-lite"/>
    </source>
</evidence>
<dbReference type="InterPro" id="IPR003452">
    <property type="entry name" value="SCF"/>
</dbReference>
<evidence type="ECO:0000256" key="20">
    <source>
        <dbReference type="ARBA" id="ARBA00023273"/>
    </source>
</evidence>
<dbReference type="Proteomes" id="UP001108240">
    <property type="component" value="Unplaced"/>
</dbReference>
<keyword evidence="11 25" id="KW-0812">Transmembrane</keyword>
<dbReference type="InterPro" id="IPR009079">
    <property type="entry name" value="4_helix_cytokine-like_core"/>
</dbReference>
<dbReference type="GO" id="GO:0030027">
    <property type="term" value="C:lamellipodium"/>
    <property type="evidence" value="ECO:0007669"/>
    <property type="project" value="UniProtKB-SubCell"/>
</dbReference>
<keyword evidence="15" id="KW-0339">Growth factor</keyword>
<dbReference type="GeneTree" id="ENSGT00390000018272"/>
<evidence type="ECO:0000256" key="13">
    <source>
        <dbReference type="ARBA" id="ARBA00022889"/>
    </source>
</evidence>
<evidence type="ECO:0000256" key="1">
    <source>
        <dbReference type="ARBA" id="ARBA00004245"/>
    </source>
</evidence>
<keyword evidence="9" id="KW-0963">Cytoplasm</keyword>
<evidence type="ECO:0000256" key="10">
    <source>
        <dbReference type="ARBA" id="ARBA00022525"/>
    </source>
</evidence>
<evidence type="ECO:0000256" key="17">
    <source>
        <dbReference type="ARBA" id="ARBA00023157"/>
    </source>
</evidence>
<keyword evidence="27" id="KW-1185">Reference proteome</keyword>
<evidence type="ECO:0000256" key="3">
    <source>
        <dbReference type="ARBA" id="ARBA00004486"/>
    </source>
</evidence>
<evidence type="ECO:0000256" key="4">
    <source>
        <dbReference type="ARBA" id="ARBA00004510"/>
    </source>
</evidence>
<comment type="similarity">
    <text evidence="6">Belongs to the SCF family.</text>
</comment>
<dbReference type="Pfam" id="PF02404">
    <property type="entry name" value="SCF"/>
    <property type="match status" value="1"/>
</dbReference>
<organism evidence="26 27">
    <name type="scientific">Cyprinus carpio carpio</name>
    <dbReference type="NCBI Taxonomy" id="630221"/>
    <lineage>
        <taxon>Eukaryota</taxon>
        <taxon>Metazoa</taxon>
        <taxon>Chordata</taxon>
        <taxon>Craniata</taxon>
        <taxon>Vertebrata</taxon>
        <taxon>Euteleostomi</taxon>
        <taxon>Actinopterygii</taxon>
        <taxon>Neopterygii</taxon>
        <taxon>Teleostei</taxon>
        <taxon>Ostariophysi</taxon>
        <taxon>Cypriniformes</taxon>
        <taxon>Cyprinidae</taxon>
        <taxon>Cyprininae</taxon>
        <taxon>Cyprinus</taxon>
    </lineage>
</organism>
<dbReference type="AlphaFoldDB" id="A0A9J8B9B1"/>
<feature type="transmembrane region" description="Helical" evidence="25">
    <location>
        <begin position="185"/>
        <end position="209"/>
    </location>
</feature>
<evidence type="ECO:0000256" key="2">
    <source>
        <dbReference type="ARBA" id="ARBA00004251"/>
    </source>
</evidence>
<feature type="region of interest" description="Disordered" evidence="24">
    <location>
        <begin position="221"/>
        <end position="256"/>
    </location>
</feature>
<evidence type="ECO:0000256" key="6">
    <source>
        <dbReference type="ARBA" id="ARBA00010419"/>
    </source>
</evidence>
<dbReference type="GO" id="GO:0007155">
    <property type="term" value="P:cell adhesion"/>
    <property type="evidence" value="ECO:0007669"/>
    <property type="project" value="UniProtKB-KW"/>
</dbReference>
<dbReference type="PANTHER" id="PTHR11574">
    <property type="entry name" value="KIT LIGAND"/>
    <property type="match status" value="1"/>
</dbReference>